<accession>B6QCP8</accession>
<dbReference type="AlphaFoldDB" id="B6QCP8"/>
<reference evidence="5" key="1">
    <citation type="journal article" date="2015" name="Genome Announc.">
        <title>Genome sequence of the AIDS-associated pathogen Penicillium marneffei (ATCC18224) and its near taxonomic relative Talaromyces stipitatus (ATCC10500).</title>
        <authorList>
            <person name="Nierman W.C."/>
            <person name="Fedorova-Abrams N.D."/>
            <person name="Andrianopoulos A."/>
        </authorList>
    </citation>
    <scope>NUCLEOTIDE SEQUENCE [LARGE SCALE GENOMIC DNA]</scope>
    <source>
        <strain evidence="5">ATCC 18224 / CBS 334.59 / QM 7333</strain>
    </source>
</reference>
<sequence length="812" mass="89442">MRQDPIVLVIDFHHARGPEIELCFADEGSNPAVENDWSLLPFMALSDGAHASTEDFSYFTLRREATSTQNATSLFGISCTRQIPASSLIVRSPDVTRSTVQKAVVVVTDGPQHFGPLREKLSMVTSAWFAQRDFSDVDILKKFRESLITSLKNEEAQRDTYLGLSLREMIHTFKSQTLVLFKCLLLQPKMLFFGSRCERLCMIQFSLLSLIPGLLSNLQDCADPAFDSYAENAEKATSLKTSERSSLLAYMGLPLQLFGKGSIFGPYTPLQQLDLLADHGTKSYVVGSTNSLLLQQKDRYSDILINLDEGTISIHSPSLRAALALTAADRRWVDFLTQTINETWDPAHPEQPKTHGYVGSEEFIRLQFEEYLLALLASTNHRQHVQPMSPGKAAEAKSKGQSADTEGDPTLDFNTDFVAHWQTTRNYALFHRLTSDALLFSIVEPRHPYAGGLTIDDIQRRLAQQVSELHLDERVREGREALNKTLASGQKKVSSAFNSFWADIEALREAQRKKNEEKFGAGVTERSSSDDKSVSNESVQFARNDTPSPASENQSPFSSWFGSRRSPSVDITQAQTSMNVAGQKAGAYISSWGTWASERRKEWQDRRITTTTSTSTISSPTSSSSSSETTTKNPAGLPSVNEKTEMKDQPNNDNNNSHQSTDAPSLRESEEAPFPTTSSTTLGRSMSRRKRWSSVLRMKDHHRSDSDSESSTSRKGSLDIPRRGSASSTSVTGSNGMVDGIPKSPLGQRQIVIGDDDTVPTTTTPEIIAAEAEGKGDILPSPASSPEAEQVNADDTKGDSVEATKVDDGVVK</sequence>
<dbReference type="GO" id="GO:0005737">
    <property type="term" value="C:cytoplasm"/>
    <property type="evidence" value="ECO:0007669"/>
    <property type="project" value="TreeGrafter"/>
</dbReference>
<feature type="compositionally biased region" description="Low complexity" evidence="2">
    <location>
        <begin position="609"/>
        <end position="631"/>
    </location>
</feature>
<dbReference type="Pfam" id="PF09794">
    <property type="entry name" value="Avl9"/>
    <property type="match status" value="1"/>
</dbReference>
<feature type="region of interest" description="Disordered" evidence="2">
    <location>
        <begin position="384"/>
        <end position="409"/>
    </location>
</feature>
<dbReference type="PhylomeDB" id="B6QCP8"/>
<feature type="compositionally biased region" description="Polar residues" evidence="2">
    <location>
        <begin position="541"/>
        <end position="566"/>
    </location>
</feature>
<dbReference type="PANTHER" id="PTHR31017:SF1">
    <property type="entry name" value="LATE SECRETORY PATHWAY PROTEIN AVL9 HOMOLOG"/>
    <property type="match status" value="1"/>
</dbReference>
<feature type="compositionally biased region" description="Basic and acidic residues" evidence="2">
    <location>
        <begin position="794"/>
        <end position="812"/>
    </location>
</feature>
<dbReference type="EMBL" id="DS995900">
    <property type="protein sequence ID" value="EEA25702.1"/>
    <property type="molecule type" value="Genomic_DNA"/>
</dbReference>
<feature type="domain" description="UDENN" evidence="3">
    <location>
        <begin position="5"/>
        <end position="448"/>
    </location>
</feature>
<dbReference type="VEuPathDB" id="FungiDB:PMAA_067990"/>
<dbReference type="OrthoDB" id="192887at2759"/>
<evidence type="ECO:0000313" key="5">
    <source>
        <dbReference type="Proteomes" id="UP000001294"/>
    </source>
</evidence>
<feature type="compositionally biased region" description="Polar residues" evidence="2">
    <location>
        <begin position="651"/>
        <end position="663"/>
    </location>
</feature>
<dbReference type="Gene3D" id="3.40.50.11500">
    <property type="match status" value="1"/>
</dbReference>
<feature type="compositionally biased region" description="Polar residues" evidence="2">
    <location>
        <begin position="725"/>
        <end position="735"/>
    </location>
</feature>
<evidence type="ECO:0000256" key="2">
    <source>
        <dbReference type="SAM" id="MobiDB-lite"/>
    </source>
</evidence>
<feature type="region of interest" description="Disordered" evidence="2">
    <location>
        <begin position="600"/>
        <end position="812"/>
    </location>
</feature>
<evidence type="ECO:0000259" key="3">
    <source>
        <dbReference type="PROSITE" id="PS50211"/>
    </source>
</evidence>
<comment type="similarity">
    <text evidence="1">Belongs to the AVL9 family.</text>
</comment>
<gene>
    <name evidence="4" type="ORF">PMAA_067990</name>
</gene>
<dbReference type="HOGENOM" id="CLU_009066_0_1_1"/>
<dbReference type="InterPro" id="IPR043153">
    <property type="entry name" value="DENN_C"/>
</dbReference>
<dbReference type="PROSITE" id="PS50211">
    <property type="entry name" value="DENN"/>
    <property type="match status" value="1"/>
</dbReference>
<dbReference type="InterPro" id="IPR051731">
    <property type="entry name" value="DENND11/AVL9_GEFs"/>
</dbReference>
<protein>
    <submittedName>
        <fullName evidence="4">Avl9 protein, putative</fullName>
    </submittedName>
</protein>
<organism evidence="4 5">
    <name type="scientific">Talaromyces marneffei (strain ATCC 18224 / CBS 334.59 / QM 7333)</name>
    <name type="common">Penicillium marneffei</name>
    <dbReference type="NCBI Taxonomy" id="441960"/>
    <lineage>
        <taxon>Eukaryota</taxon>
        <taxon>Fungi</taxon>
        <taxon>Dikarya</taxon>
        <taxon>Ascomycota</taxon>
        <taxon>Pezizomycotina</taxon>
        <taxon>Eurotiomycetes</taxon>
        <taxon>Eurotiomycetidae</taxon>
        <taxon>Eurotiales</taxon>
        <taxon>Trichocomaceae</taxon>
        <taxon>Talaromyces</taxon>
        <taxon>Talaromyces sect. Talaromyces</taxon>
    </lineage>
</organism>
<feature type="region of interest" description="Disordered" evidence="2">
    <location>
        <begin position="513"/>
        <end position="566"/>
    </location>
</feature>
<feature type="compositionally biased region" description="Polar residues" evidence="2">
    <location>
        <begin position="675"/>
        <end position="684"/>
    </location>
</feature>
<proteinExistence type="inferred from homology"/>
<evidence type="ECO:0000256" key="1">
    <source>
        <dbReference type="ARBA" id="ARBA00038178"/>
    </source>
</evidence>
<dbReference type="Proteomes" id="UP000001294">
    <property type="component" value="Unassembled WGS sequence"/>
</dbReference>
<dbReference type="InterPro" id="IPR037516">
    <property type="entry name" value="Tripartite_DENN"/>
</dbReference>
<feature type="compositionally biased region" description="Low complexity" evidence="2">
    <location>
        <begin position="759"/>
        <end position="771"/>
    </location>
</feature>
<keyword evidence="5" id="KW-1185">Reference proteome</keyword>
<name>B6QCP8_TALMQ</name>
<dbReference type="InterPro" id="IPR018307">
    <property type="entry name" value="ABL9/DENND6_dom"/>
</dbReference>
<dbReference type="PANTHER" id="PTHR31017">
    <property type="entry name" value="LATE SECRETORY PATHWAY PROTEIN AVL9-RELATED"/>
    <property type="match status" value="1"/>
</dbReference>
<evidence type="ECO:0000313" key="4">
    <source>
        <dbReference type="EMBL" id="EEA25702.1"/>
    </source>
</evidence>